<dbReference type="EMBL" id="JBEDUW010000005">
    <property type="protein sequence ID" value="KAK9928934.1"/>
    <property type="molecule type" value="Genomic_DNA"/>
</dbReference>
<accession>A0AAW1WYP7</accession>
<sequence length="97" mass="10244">MPSLLTAAPPVLHRAATALLIRNRTSYVYAADTAHLLRSFLTRDTIAALHSPAVMPASSQPCTHLSSAVVSPDAAALLSIPAISCPKEKNKREIKTG</sequence>
<organism evidence="1 2">
    <name type="scientific">Rubus argutus</name>
    <name type="common">Southern blackberry</name>
    <dbReference type="NCBI Taxonomy" id="59490"/>
    <lineage>
        <taxon>Eukaryota</taxon>
        <taxon>Viridiplantae</taxon>
        <taxon>Streptophyta</taxon>
        <taxon>Embryophyta</taxon>
        <taxon>Tracheophyta</taxon>
        <taxon>Spermatophyta</taxon>
        <taxon>Magnoliopsida</taxon>
        <taxon>eudicotyledons</taxon>
        <taxon>Gunneridae</taxon>
        <taxon>Pentapetalae</taxon>
        <taxon>rosids</taxon>
        <taxon>fabids</taxon>
        <taxon>Rosales</taxon>
        <taxon>Rosaceae</taxon>
        <taxon>Rosoideae</taxon>
        <taxon>Rosoideae incertae sedis</taxon>
        <taxon>Rubus</taxon>
    </lineage>
</organism>
<protein>
    <submittedName>
        <fullName evidence="1">Uncharacterized protein</fullName>
    </submittedName>
</protein>
<dbReference type="Proteomes" id="UP001457282">
    <property type="component" value="Unassembled WGS sequence"/>
</dbReference>
<dbReference type="AlphaFoldDB" id="A0AAW1WYP7"/>
<proteinExistence type="predicted"/>
<comment type="caution">
    <text evidence="1">The sequence shown here is derived from an EMBL/GenBank/DDBJ whole genome shotgun (WGS) entry which is preliminary data.</text>
</comment>
<reference evidence="1 2" key="1">
    <citation type="journal article" date="2023" name="G3 (Bethesda)">
        <title>A chromosome-length genome assembly and annotation of blackberry (Rubus argutus, cv. 'Hillquist').</title>
        <authorList>
            <person name="Bruna T."/>
            <person name="Aryal R."/>
            <person name="Dudchenko O."/>
            <person name="Sargent D.J."/>
            <person name="Mead D."/>
            <person name="Buti M."/>
            <person name="Cavallini A."/>
            <person name="Hytonen T."/>
            <person name="Andres J."/>
            <person name="Pham M."/>
            <person name="Weisz D."/>
            <person name="Mascagni F."/>
            <person name="Usai G."/>
            <person name="Natali L."/>
            <person name="Bassil N."/>
            <person name="Fernandez G.E."/>
            <person name="Lomsadze A."/>
            <person name="Armour M."/>
            <person name="Olukolu B."/>
            <person name="Poorten T."/>
            <person name="Britton C."/>
            <person name="Davik J."/>
            <person name="Ashrafi H."/>
            <person name="Aiden E.L."/>
            <person name="Borodovsky M."/>
            <person name="Worthington M."/>
        </authorList>
    </citation>
    <scope>NUCLEOTIDE SEQUENCE [LARGE SCALE GENOMIC DNA]</scope>
    <source>
        <strain evidence="1">PI 553951</strain>
    </source>
</reference>
<gene>
    <name evidence="1" type="ORF">M0R45_026049</name>
</gene>
<evidence type="ECO:0000313" key="2">
    <source>
        <dbReference type="Proteomes" id="UP001457282"/>
    </source>
</evidence>
<keyword evidence="2" id="KW-1185">Reference proteome</keyword>
<name>A0AAW1WYP7_RUBAR</name>
<evidence type="ECO:0000313" key="1">
    <source>
        <dbReference type="EMBL" id="KAK9928934.1"/>
    </source>
</evidence>